<reference evidence="2" key="1">
    <citation type="journal article" date="2022" name="Mol. Ecol. Resour.">
        <title>The genomes of chicory, endive, great burdock and yacon provide insights into Asteraceae palaeo-polyploidization history and plant inulin production.</title>
        <authorList>
            <person name="Fan W."/>
            <person name="Wang S."/>
            <person name="Wang H."/>
            <person name="Wang A."/>
            <person name="Jiang F."/>
            <person name="Liu H."/>
            <person name="Zhao H."/>
            <person name="Xu D."/>
            <person name="Zhang Y."/>
        </authorList>
    </citation>
    <scope>NUCLEOTIDE SEQUENCE [LARGE SCALE GENOMIC DNA]</scope>
    <source>
        <strain evidence="2">cv. Punajuju</strain>
    </source>
</reference>
<proteinExistence type="predicted"/>
<comment type="caution">
    <text evidence="1">The sequence shown here is derived from an EMBL/GenBank/DDBJ whole genome shotgun (WGS) entry which is preliminary data.</text>
</comment>
<evidence type="ECO:0000313" key="1">
    <source>
        <dbReference type="EMBL" id="KAI3689752.1"/>
    </source>
</evidence>
<dbReference type="Proteomes" id="UP001055811">
    <property type="component" value="Linkage Group LG09"/>
</dbReference>
<evidence type="ECO:0000313" key="2">
    <source>
        <dbReference type="Proteomes" id="UP001055811"/>
    </source>
</evidence>
<keyword evidence="2" id="KW-1185">Reference proteome</keyword>
<organism evidence="1 2">
    <name type="scientific">Cichorium intybus</name>
    <name type="common">Chicory</name>
    <dbReference type="NCBI Taxonomy" id="13427"/>
    <lineage>
        <taxon>Eukaryota</taxon>
        <taxon>Viridiplantae</taxon>
        <taxon>Streptophyta</taxon>
        <taxon>Embryophyta</taxon>
        <taxon>Tracheophyta</taxon>
        <taxon>Spermatophyta</taxon>
        <taxon>Magnoliopsida</taxon>
        <taxon>eudicotyledons</taxon>
        <taxon>Gunneridae</taxon>
        <taxon>Pentapetalae</taxon>
        <taxon>asterids</taxon>
        <taxon>campanulids</taxon>
        <taxon>Asterales</taxon>
        <taxon>Asteraceae</taxon>
        <taxon>Cichorioideae</taxon>
        <taxon>Cichorieae</taxon>
        <taxon>Cichoriinae</taxon>
        <taxon>Cichorium</taxon>
    </lineage>
</organism>
<reference evidence="1 2" key="2">
    <citation type="journal article" date="2022" name="Mol. Ecol. Resour.">
        <title>The genomes of chicory, endive, great burdock and yacon provide insights into Asteraceae paleo-polyploidization history and plant inulin production.</title>
        <authorList>
            <person name="Fan W."/>
            <person name="Wang S."/>
            <person name="Wang H."/>
            <person name="Wang A."/>
            <person name="Jiang F."/>
            <person name="Liu H."/>
            <person name="Zhao H."/>
            <person name="Xu D."/>
            <person name="Zhang Y."/>
        </authorList>
    </citation>
    <scope>NUCLEOTIDE SEQUENCE [LARGE SCALE GENOMIC DNA]</scope>
    <source>
        <strain evidence="2">cv. Punajuju</strain>
        <tissue evidence="1">Leaves</tissue>
    </source>
</reference>
<protein>
    <submittedName>
        <fullName evidence="1">Uncharacterized protein</fullName>
    </submittedName>
</protein>
<name>A0ACB8YVI7_CICIN</name>
<accession>A0ACB8YVI7</accession>
<sequence>MPDGPGVSVVDVVGSPLICYGLRDGGNGLDVCNPLSLSNMAICLAVHAFWLCKSKRISDQPLDVVLPAHVVVISSLGLVVAPATGARAPNKLGRPALAKHVDPLSF</sequence>
<dbReference type="EMBL" id="CM042017">
    <property type="protein sequence ID" value="KAI3689752.1"/>
    <property type="molecule type" value="Genomic_DNA"/>
</dbReference>
<gene>
    <name evidence="1" type="ORF">L2E82_47719</name>
</gene>